<evidence type="ECO:0000313" key="2">
    <source>
        <dbReference type="EMBL" id="GAA3706132.1"/>
    </source>
</evidence>
<name>A0ABP7DNH6_9ACTN</name>
<accession>A0ABP7DNH6</accession>
<dbReference type="EMBL" id="BAAAYX010000009">
    <property type="protein sequence ID" value="GAA3706132.1"/>
    <property type="molecule type" value="Genomic_DNA"/>
</dbReference>
<reference evidence="3" key="1">
    <citation type="journal article" date="2019" name="Int. J. Syst. Evol. Microbiol.">
        <title>The Global Catalogue of Microorganisms (GCM) 10K type strain sequencing project: providing services to taxonomists for standard genome sequencing and annotation.</title>
        <authorList>
            <consortium name="The Broad Institute Genomics Platform"/>
            <consortium name="The Broad Institute Genome Sequencing Center for Infectious Disease"/>
            <person name="Wu L."/>
            <person name="Ma J."/>
        </authorList>
    </citation>
    <scope>NUCLEOTIDE SEQUENCE [LARGE SCALE GENOMIC DNA]</scope>
    <source>
        <strain evidence="3">JCM 16548</strain>
    </source>
</reference>
<protein>
    <recommendedName>
        <fullName evidence="4">DUF4240 domain-containing protein</fullName>
    </recommendedName>
</protein>
<feature type="region of interest" description="Disordered" evidence="1">
    <location>
        <begin position="42"/>
        <end position="98"/>
    </location>
</feature>
<sequence>MSSPARSPSPADTDRRTDFWTLLLADPDLLRAEFDALVADVWPDRPGRPPRRGIPGVPHPGGRERCPAAAGCRVPVGRRSAEDGRPRQRSPPGAVLGS</sequence>
<gene>
    <name evidence="2" type="ORF">GCM10022204_24770</name>
</gene>
<keyword evidence="3" id="KW-1185">Reference proteome</keyword>
<proteinExistence type="predicted"/>
<dbReference type="Proteomes" id="UP001500051">
    <property type="component" value="Unassembled WGS sequence"/>
</dbReference>
<evidence type="ECO:0000256" key="1">
    <source>
        <dbReference type="SAM" id="MobiDB-lite"/>
    </source>
</evidence>
<evidence type="ECO:0008006" key="4">
    <source>
        <dbReference type="Google" id="ProtNLM"/>
    </source>
</evidence>
<organism evidence="2 3">
    <name type="scientific">Microlunatus aurantiacus</name>
    <dbReference type="NCBI Taxonomy" id="446786"/>
    <lineage>
        <taxon>Bacteria</taxon>
        <taxon>Bacillati</taxon>
        <taxon>Actinomycetota</taxon>
        <taxon>Actinomycetes</taxon>
        <taxon>Propionibacteriales</taxon>
        <taxon>Propionibacteriaceae</taxon>
        <taxon>Microlunatus</taxon>
    </lineage>
</organism>
<dbReference type="RefSeq" id="WP_344812673.1">
    <property type="nucleotide sequence ID" value="NZ_BAAAYX010000009.1"/>
</dbReference>
<evidence type="ECO:0000313" key="3">
    <source>
        <dbReference type="Proteomes" id="UP001500051"/>
    </source>
</evidence>
<comment type="caution">
    <text evidence="2">The sequence shown here is derived from an EMBL/GenBank/DDBJ whole genome shotgun (WGS) entry which is preliminary data.</text>
</comment>